<dbReference type="InterPro" id="IPR046347">
    <property type="entry name" value="bZIP_sf"/>
</dbReference>
<dbReference type="EMBL" id="JMKJ01000582">
    <property type="protein sequence ID" value="KGG50388.1"/>
    <property type="molecule type" value="Genomic_DNA"/>
</dbReference>
<keyword evidence="5" id="KW-1185">Reference proteome</keyword>
<dbReference type="VEuPathDB" id="MicrosporidiaDB:DI09_72p70"/>
<protein>
    <recommendedName>
        <fullName evidence="3">BZIP domain-containing protein</fullName>
    </recommendedName>
</protein>
<comment type="caution">
    <text evidence="4">The sequence shown here is derived from an EMBL/GenBank/DDBJ whole genome shotgun (WGS) entry which is preliminary data.</text>
</comment>
<keyword evidence="1" id="KW-0175">Coiled coil</keyword>
<evidence type="ECO:0000259" key="3">
    <source>
        <dbReference type="PROSITE" id="PS00036"/>
    </source>
</evidence>
<feature type="region of interest" description="Disordered" evidence="2">
    <location>
        <begin position="17"/>
        <end position="42"/>
    </location>
</feature>
<feature type="coiled-coil region" evidence="1">
    <location>
        <begin position="132"/>
        <end position="159"/>
    </location>
</feature>
<dbReference type="PROSITE" id="PS00036">
    <property type="entry name" value="BZIP_BASIC"/>
    <property type="match status" value="1"/>
</dbReference>
<accession>A0A098VMY9</accession>
<dbReference type="HOGENOM" id="CLU_1190165_0_0_1"/>
<proteinExistence type="predicted"/>
<evidence type="ECO:0000313" key="5">
    <source>
        <dbReference type="Proteomes" id="UP000029725"/>
    </source>
</evidence>
<dbReference type="Proteomes" id="UP000029725">
    <property type="component" value="Unassembled WGS sequence"/>
</dbReference>
<evidence type="ECO:0000313" key="4">
    <source>
        <dbReference type="EMBL" id="KGG50388.1"/>
    </source>
</evidence>
<dbReference type="CDD" id="cd14688">
    <property type="entry name" value="bZIP_YAP"/>
    <property type="match status" value="1"/>
</dbReference>
<evidence type="ECO:0000256" key="2">
    <source>
        <dbReference type="SAM" id="MobiDB-lite"/>
    </source>
</evidence>
<evidence type="ECO:0000256" key="1">
    <source>
        <dbReference type="SAM" id="Coils"/>
    </source>
</evidence>
<dbReference type="RefSeq" id="XP_013236831.1">
    <property type="nucleotide sequence ID" value="XM_013381377.1"/>
</dbReference>
<dbReference type="Gene3D" id="1.20.5.170">
    <property type="match status" value="1"/>
</dbReference>
<sequence length="233" mass="26642">MRGLILQLSALSQEVSQAEHEDTMAHQQDFGTQLPEKKTRPLQNENTVANIDPMEHLSKKELVMLLDKSGEFFNHQDEDSLKSIQSMFALHHVENDGEINHSTPTSICNKAEKNRLAQKAYRKRKAEYIKILEARSSLLSILESELKEIQDQLSRVNSNLFECYKERDLLLEELNALKREKKCKACYCKGHKYCFKDKCPGKKNSDTSNGSSGDSSDRSFEYSPYLDGDFCAP</sequence>
<dbReference type="GeneID" id="25260730"/>
<name>A0A098VMY9_9MICR</name>
<feature type="region of interest" description="Disordered" evidence="2">
    <location>
        <begin position="200"/>
        <end position="233"/>
    </location>
</feature>
<dbReference type="Pfam" id="PF00170">
    <property type="entry name" value="bZIP_1"/>
    <property type="match status" value="1"/>
</dbReference>
<feature type="domain" description="BZIP" evidence="3">
    <location>
        <begin position="110"/>
        <end position="124"/>
    </location>
</feature>
<gene>
    <name evidence="4" type="ORF">DI09_72p70</name>
</gene>
<dbReference type="InterPro" id="IPR004827">
    <property type="entry name" value="bZIP"/>
</dbReference>
<dbReference type="GO" id="GO:0003700">
    <property type="term" value="F:DNA-binding transcription factor activity"/>
    <property type="evidence" value="ECO:0007669"/>
    <property type="project" value="InterPro"/>
</dbReference>
<reference evidence="4 5" key="1">
    <citation type="submission" date="2014-04" db="EMBL/GenBank/DDBJ databases">
        <title>A new species of microsporidia sheds light on the evolution of extreme parasitism.</title>
        <authorList>
            <person name="Haag K.L."/>
            <person name="James T.Y."/>
            <person name="Larsson R."/>
            <person name="Schaer T.M."/>
            <person name="Refardt D."/>
            <person name="Pombert J.-F."/>
            <person name="Ebert D."/>
        </authorList>
    </citation>
    <scope>NUCLEOTIDE SEQUENCE [LARGE SCALE GENOMIC DNA]</scope>
    <source>
        <strain evidence="4 5">UGP3</strain>
        <tissue evidence="4">Spores</tissue>
    </source>
</reference>
<organism evidence="4 5">
    <name type="scientific">Mitosporidium daphniae</name>
    <dbReference type="NCBI Taxonomy" id="1485682"/>
    <lineage>
        <taxon>Eukaryota</taxon>
        <taxon>Fungi</taxon>
        <taxon>Fungi incertae sedis</taxon>
        <taxon>Microsporidia</taxon>
        <taxon>Mitosporidium</taxon>
    </lineage>
</organism>
<dbReference type="AlphaFoldDB" id="A0A098VMY9"/>
<dbReference type="SUPFAM" id="SSF57959">
    <property type="entry name" value="Leucine zipper domain"/>
    <property type="match status" value="1"/>
</dbReference>